<feature type="domain" description="HTH asnC-type" evidence="4">
    <location>
        <begin position="6"/>
        <end position="67"/>
    </location>
</feature>
<dbReference type="SUPFAM" id="SSF54909">
    <property type="entry name" value="Dimeric alpha+beta barrel"/>
    <property type="match status" value="1"/>
</dbReference>
<name>A0ABQ2II60_9PSEU</name>
<keyword evidence="3" id="KW-0804">Transcription</keyword>
<gene>
    <name evidence="5" type="ORF">GCM10011609_58960</name>
</gene>
<reference evidence="6" key="1">
    <citation type="journal article" date="2019" name="Int. J. Syst. Evol. Microbiol.">
        <title>The Global Catalogue of Microorganisms (GCM) 10K type strain sequencing project: providing services to taxonomists for standard genome sequencing and annotation.</title>
        <authorList>
            <consortium name="The Broad Institute Genomics Platform"/>
            <consortium name="The Broad Institute Genome Sequencing Center for Infectious Disease"/>
            <person name="Wu L."/>
            <person name="Ma J."/>
        </authorList>
    </citation>
    <scope>NUCLEOTIDE SEQUENCE [LARGE SCALE GENOMIC DNA]</scope>
    <source>
        <strain evidence="6">CGMCC 4.7319</strain>
    </source>
</reference>
<dbReference type="InterPro" id="IPR019887">
    <property type="entry name" value="Tscrpt_reg_AsnC/Lrp_C"/>
</dbReference>
<organism evidence="5 6">
    <name type="scientific">Lentzea pudingi</name>
    <dbReference type="NCBI Taxonomy" id="1789439"/>
    <lineage>
        <taxon>Bacteria</taxon>
        <taxon>Bacillati</taxon>
        <taxon>Actinomycetota</taxon>
        <taxon>Actinomycetes</taxon>
        <taxon>Pseudonocardiales</taxon>
        <taxon>Pseudonocardiaceae</taxon>
        <taxon>Lentzea</taxon>
    </lineage>
</organism>
<dbReference type="CDD" id="cd00090">
    <property type="entry name" value="HTH_ARSR"/>
    <property type="match status" value="1"/>
</dbReference>
<dbReference type="InterPro" id="IPR036390">
    <property type="entry name" value="WH_DNA-bd_sf"/>
</dbReference>
<sequence>MRSLLMDAVDRKILAELQRDGRMTVTDLAHRVQLSISRCQRRLRELERDGVIHGYRAVVDAAALGFGFEALVFAKLRLDTMADFDRALADVPNVVEAQRLFGSPDYLLRVVTADLASYQRLYEETLAKLPGVRGLTSTIVMKQVIEPRPLPTSP</sequence>
<dbReference type="SUPFAM" id="SSF46785">
    <property type="entry name" value="Winged helix' DNA-binding domain"/>
    <property type="match status" value="1"/>
</dbReference>
<keyword evidence="2" id="KW-0238">DNA-binding</keyword>
<dbReference type="PANTHER" id="PTHR30154:SF34">
    <property type="entry name" value="TRANSCRIPTIONAL REGULATOR AZLB"/>
    <property type="match status" value="1"/>
</dbReference>
<evidence type="ECO:0000256" key="2">
    <source>
        <dbReference type="ARBA" id="ARBA00023125"/>
    </source>
</evidence>
<dbReference type="InterPro" id="IPR019888">
    <property type="entry name" value="Tscrpt_reg_AsnC-like"/>
</dbReference>
<evidence type="ECO:0000256" key="1">
    <source>
        <dbReference type="ARBA" id="ARBA00023015"/>
    </source>
</evidence>
<keyword evidence="1" id="KW-0805">Transcription regulation</keyword>
<evidence type="ECO:0000313" key="6">
    <source>
        <dbReference type="Proteomes" id="UP000597656"/>
    </source>
</evidence>
<proteinExistence type="predicted"/>
<dbReference type="Gene3D" id="1.10.10.10">
    <property type="entry name" value="Winged helix-like DNA-binding domain superfamily/Winged helix DNA-binding domain"/>
    <property type="match status" value="1"/>
</dbReference>
<accession>A0ABQ2II60</accession>
<dbReference type="SMART" id="SM00344">
    <property type="entry name" value="HTH_ASNC"/>
    <property type="match status" value="1"/>
</dbReference>
<dbReference type="EMBL" id="BMNC01000010">
    <property type="protein sequence ID" value="GGN11193.1"/>
    <property type="molecule type" value="Genomic_DNA"/>
</dbReference>
<keyword evidence="6" id="KW-1185">Reference proteome</keyword>
<evidence type="ECO:0000313" key="5">
    <source>
        <dbReference type="EMBL" id="GGN11193.1"/>
    </source>
</evidence>
<dbReference type="InterPro" id="IPR011008">
    <property type="entry name" value="Dimeric_a/b-barrel"/>
</dbReference>
<dbReference type="PANTHER" id="PTHR30154">
    <property type="entry name" value="LEUCINE-RESPONSIVE REGULATORY PROTEIN"/>
    <property type="match status" value="1"/>
</dbReference>
<dbReference type="InterPro" id="IPR000485">
    <property type="entry name" value="AsnC-type_HTH_dom"/>
</dbReference>
<evidence type="ECO:0000259" key="4">
    <source>
        <dbReference type="PROSITE" id="PS50956"/>
    </source>
</evidence>
<dbReference type="Gene3D" id="3.30.70.920">
    <property type="match status" value="1"/>
</dbReference>
<evidence type="ECO:0000256" key="3">
    <source>
        <dbReference type="ARBA" id="ARBA00023163"/>
    </source>
</evidence>
<dbReference type="Proteomes" id="UP000597656">
    <property type="component" value="Unassembled WGS sequence"/>
</dbReference>
<dbReference type="InterPro" id="IPR011991">
    <property type="entry name" value="ArsR-like_HTH"/>
</dbReference>
<dbReference type="Pfam" id="PF13412">
    <property type="entry name" value="HTH_24"/>
    <property type="match status" value="1"/>
</dbReference>
<dbReference type="PRINTS" id="PR00033">
    <property type="entry name" value="HTHASNC"/>
</dbReference>
<dbReference type="InterPro" id="IPR036388">
    <property type="entry name" value="WH-like_DNA-bd_sf"/>
</dbReference>
<dbReference type="Pfam" id="PF01037">
    <property type="entry name" value="AsnC_trans_reg"/>
    <property type="match status" value="1"/>
</dbReference>
<comment type="caution">
    <text evidence="5">The sequence shown here is derived from an EMBL/GenBank/DDBJ whole genome shotgun (WGS) entry which is preliminary data.</text>
</comment>
<dbReference type="PROSITE" id="PS50956">
    <property type="entry name" value="HTH_ASNC_2"/>
    <property type="match status" value="1"/>
</dbReference>
<protein>
    <submittedName>
        <fullName evidence="5">AsnC family transcriptional regulator</fullName>
    </submittedName>
</protein>